<organism evidence="1 2">
    <name type="scientific">Trifolium medium</name>
    <dbReference type="NCBI Taxonomy" id="97028"/>
    <lineage>
        <taxon>Eukaryota</taxon>
        <taxon>Viridiplantae</taxon>
        <taxon>Streptophyta</taxon>
        <taxon>Embryophyta</taxon>
        <taxon>Tracheophyta</taxon>
        <taxon>Spermatophyta</taxon>
        <taxon>Magnoliopsida</taxon>
        <taxon>eudicotyledons</taxon>
        <taxon>Gunneridae</taxon>
        <taxon>Pentapetalae</taxon>
        <taxon>rosids</taxon>
        <taxon>fabids</taxon>
        <taxon>Fabales</taxon>
        <taxon>Fabaceae</taxon>
        <taxon>Papilionoideae</taxon>
        <taxon>50 kb inversion clade</taxon>
        <taxon>NPAAA clade</taxon>
        <taxon>Hologalegina</taxon>
        <taxon>IRL clade</taxon>
        <taxon>Trifolieae</taxon>
        <taxon>Trifolium</taxon>
    </lineage>
</organism>
<reference evidence="1 2" key="1">
    <citation type="journal article" date="2018" name="Front. Plant Sci.">
        <title>Red Clover (Trifolium pratense) and Zigzag Clover (T. medium) - A Picture of Genomic Similarities and Differences.</title>
        <authorList>
            <person name="Dluhosova J."/>
            <person name="Istvanek J."/>
            <person name="Nedelnik J."/>
            <person name="Repkova J."/>
        </authorList>
    </citation>
    <scope>NUCLEOTIDE SEQUENCE [LARGE SCALE GENOMIC DNA]</scope>
    <source>
        <strain evidence="2">cv. 10/8</strain>
        <tissue evidence="1">Leaf</tissue>
    </source>
</reference>
<keyword evidence="2" id="KW-1185">Reference proteome</keyword>
<comment type="caution">
    <text evidence="1">The sequence shown here is derived from an EMBL/GenBank/DDBJ whole genome shotgun (WGS) entry which is preliminary data.</text>
</comment>
<feature type="non-terminal residue" evidence="1">
    <location>
        <position position="24"/>
    </location>
</feature>
<sequence>MPLEMTGVADVILGEEPLFADSAR</sequence>
<dbReference type="Proteomes" id="UP000265520">
    <property type="component" value="Unassembled WGS sequence"/>
</dbReference>
<protein>
    <submittedName>
        <fullName evidence="1">Uncharacterized protein</fullName>
    </submittedName>
</protein>
<evidence type="ECO:0000313" key="2">
    <source>
        <dbReference type="Proteomes" id="UP000265520"/>
    </source>
</evidence>
<proteinExistence type="predicted"/>
<evidence type="ECO:0000313" key="1">
    <source>
        <dbReference type="EMBL" id="MCI27080.1"/>
    </source>
</evidence>
<dbReference type="EMBL" id="LXQA010157245">
    <property type="protein sequence ID" value="MCI27080.1"/>
    <property type="molecule type" value="Genomic_DNA"/>
</dbReference>
<dbReference type="AlphaFoldDB" id="A0A392QU12"/>
<accession>A0A392QU12</accession>
<name>A0A392QU12_9FABA</name>